<accession>A0A6D2ID29</accession>
<dbReference type="PANTHER" id="PTHR37697">
    <property type="entry name" value="AP2-LIKE ETHYLENE-RESPONSIVE TRANSCRIPTION FACTOR SNZ"/>
    <property type="match status" value="1"/>
</dbReference>
<sequence length="155" mass="17082">MMGNTKQLAELISSLEQATLMAQQIGTAVEQNQLFEISSSLRIAHHRLSAFLTTIPSSAADKSLSSVDSMQLGVEEENGEAEAAEEERSPAVEKVEEKMRECFIRNKRAKRPLSPSSAVVGTSATEKRSGREYGIDFDPHTSKLRALDLIYQFHG</sequence>
<dbReference type="OrthoDB" id="672370at2759"/>
<name>A0A6D2ID29_9BRAS</name>
<dbReference type="EMBL" id="CACVBM020001049">
    <property type="protein sequence ID" value="CAA7026116.1"/>
    <property type="molecule type" value="Genomic_DNA"/>
</dbReference>
<organism evidence="2 3">
    <name type="scientific">Microthlaspi erraticum</name>
    <dbReference type="NCBI Taxonomy" id="1685480"/>
    <lineage>
        <taxon>Eukaryota</taxon>
        <taxon>Viridiplantae</taxon>
        <taxon>Streptophyta</taxon>
        <taxon>Embryophyta</taxon>
        <taxon>Tracheophyta</taxon>
        <taxon>Spermatophyta</taxon>
        <taxon>Magnoliopsida</taxon>
        <taxon>eudicotyledons</taxon>
        <taxon>Gunneridae</taxon>
        <taxon>Pentapetalae</taxon>
        <taxon>rosids</taxon>
        <taxon>malvids</taxon>
        <taxon>Brassicales</taxon>
        <taxon>Brassicaceae</taxon>
        <taxon>Coluteocarpeae</taxon>
        <taxon>Microthlaspi</taxon>
    </lineage>
</organism>
<protein>
    <submittedName>
        <fullName evidence="2">Uncharacterized protein</fullName>
    </submittedName>
</protein>
<comment type="caution">
    <text evidence="2">The sequence shown here is derived from an EMBL/GenBank/DDBJ whole genome shotgun (WGS) entry which is preliminary data.</text>
</comment>
<proteinExistence type="predicted"/>
<evidence type="ECO:0000313" key="3">
    <source>
        <dbReference type="Proteomes" id="UP000467841"/>
    </source>
</evidence>
<gene>
    <name evidence="2" type="ORF">MERR_LOCUS13351</name>
</gene>
<feature type="compositionally biased region" description="Acidic residues" evidence="1">
    <location>
        <begin position="74"/>
        <end position="85"/>
    </location>
</feature>
<keyword evidence="3" id="KW-1185">Reference proteome</keyword>
<evidence type="ECO:0000313" key="2">
    <source>
        <dbReference type="EMBL" id="CAA7026116.1"/>
    </source>
</evidence>
<feature type="region of interest" description="Disordered" evidence="1">
    <location>
        <begin position="61"/>
        <end position="94"/>
    </location>
</feature>
<dbReference type="AlphaFoldDB" id="A0A6D2ID29"/>
<reference evidence="2" key="1">
    <citation type="submission" date="2020-01" db="EMBL/GenBank/DDBJ databases">
        <authorList>
            <person name="Mishra B."/>
        </authorList>
    </citation>
    <scope>NUCLEOTIDE SEQUENCE [LARGE SCALE GENOMIC DNA]</scope>
</reference>
<dbReference type="PANTHER" id="PTHR37697:SF2">
    <property type="entry name" value="AP2-LIKE ETHYLENE-RESPONSIVE TRANSCRIPTION FACTOR SNZ"/>
    <property type="match status" value="1"/>
</dbReference>
<dbReference type="Proteomes" id="UP000467841">
    <property type="component" value="Unassembled WGS sequence"/>
</dbReference>
<evidence type="ECO:0000256" key="1">
    <source>
        <dbReference type="SAM" id="MobiDB-lite"/>
    </source>
</evidence>